<dbReference type="Proteomes" id="UP000191980">
    <property type="component" value="Unassembled WGS sequence"/>
</dbReference>
<name>A0A1V8M9R4_9GAMM</name>
<dbReference type="STRING" id="1420851.AU255_10635"/>
<sequence length="108" mass="12939">MSTTTPEKILLEKTRDTMQRLHYSIHTERTYCDRITQYILFHYLQVRAVLLIEPEKKVEVFLTYLAVQDKVAAFTQNWVFNTLIFLYKRILEYSNNLYACVIAREKAL</sequence>
<dbReference type="Gene3D" id="1.10.150.130">
    <property type="match status" value="1"/>
</dbReference>
<keyword evidence="1" id="KW-0238">DNA-binding</keyword>
<dbReference type="OrthoDB" id="9801717at2"/>
<evidence type="ECO:0000256" key="1">
    <source>
        <dbReference type="ARBA" id="ARBA00023125"/>
    </source>
</evidence>
<feature type="domain" description="Integrase SAM-like N-terminal" evidence="2">
    <location>
        <begin position="10"/>
        <end position="92"/>
    </location>
</feature>
<dbReference type="InterPro" id="IPR004107">
    <property type="entry name" value="Integrase_SAM-like_N"/>
</dbReference>
<accession>A0A1V8M9R4</accession>
<evidence type="ECO:0000313" key="3">
    <source>
        <dbReference type="EMBL" id="OQK18258.1"/>
    </source>
</evidence>
<dbReference type="GO" id="GO:0003677">
    <property type="term" value="F:DNA binding"/>
    <property type="evidence" value="ECO:0007669"/>
    <property type="project" value="UniProtKB-KW"/>
</dbReference>
<proteinExistence type="predicted"/>
<evidence type="ECO:0000313" key="4">
    <source>
        <dbReference type="Proteomes" id="UP000191980"/>
    </source>
</evidence>
<evidence type="ECO:0000259" key="2">
    <source>
        <dbReference type="Pfam" id="PF13495"/>
    </source>
</evidence>
<comment type="caution">
    <text evidence="3">The sequence shown here is derived from an EMBL/GenBank/DDBJ whole genome shotgun (WGS) entry which is preliminary data.</text>
</comment>
<reference evidence="3 4" key="1">
    <citation type="submission" date="2015-12" db="EMBL/GenBank/DDBJ databases">
        <authorList>
            <person name="Shamseldin A."/>
            <person name="Moawad H."/>
            <person name="Abd El-Rahim W.M."/>
            <person name="Sadowsky M.J."/>
        </authorList>
    </citation>
    <scope>NUCLEOTIDE SEQUENCE [LARGE SCALE GENOMIC DNA]</scope>
    <source>
        <strain evidence="3 4">WF1</strain>
    </source>
</reference>
<dbReference type="AlphaFoldDB" id="A0A1V8M9R4"/>
<dbReference type="GO" id="GO:0015074">
    <property type="term" value="P:DNA integration"/>
    <property type="evidence" value="ECO:0007669"/>
    <property type="project" value="InterPro"/>
</dbReference>
<dbReference type="RefSeq" id="WP_080522862.1">
    <property type="nucleotide sequence ID" value="NZ_LPUF01000001.1"/>
</dbReference>
<gene>
    <name evidence="3" type="ORF">AU255_10635</name>
</gene>
<organism evidence="3 4">
    <name type="scientific">Methyloprofundus sedimenti</name>
    <dbReference type="NCBI Taxonomy" id="1420851"/>
    <lineage>
        <taxon>Bacteria</taxon>
        <taxon>Pseudomonadati</taxon>
        <taxon>Pseudomonadota</taxon>
        <taxon>Gammaproteobacteria</taxon>
        <taxon>Methylococcales</taxon>
        <taxon>Methylococcaceae</taxon>
        <taxon>Methyloprofundus</taxon>
    </lineage>
</organism>
<dbReference type="EMBL" id="LPUF01000001">
    <property type="protein sequence ID" value="OQK18258.1"/>
    <property type="molecule type" value="Genomic_DNA"/>
</dbReference>
<keyword evidence="4" id="KW-1185">Reference proteome</keyword>
<dbReference type="Pfam" id="PF13495">
    <property type="entry name" value="Phage_int_SAM_4"/>
    <property type="match status" value="1"/>
</dbReference>
<dbReference type="InterPro" id="IPR010998">
    <property type="entry name" value="Integrase_recombinase_N"/>
</dbReference>
<protein>
    <recommendedName>
        <fullName evidence="2">Integrase SAM-like N-terminal domain-containing protein</fullName>
    </recommendedName>
</protein>